<gene>
    <name evidence="2" type="ORF">MCHLO_08219</name>
</gene>
<dbReference type="Gene3D" id="3.40.50.1820">
    <property type="entry name" value="alpha/beta hydrolase"/>
    <property type="match status" value="1"/>
</dbReference>
<name>A0ABQ0LIU9_MYCCL</name>
<dbReference type="Proteomes" id="UP000815677">
    <property type="component" value="Unassembled WGS sequence"/>
</dbReference>
<proteinExistence type="predicted"/>
<reference evidence="2" key="1">
    <citation type="submission" date="2014-09" db="EMBL/GenBank/DDBJ databases">
        <title>Genome sequence of the luminous mushroom Mycena chlorophos for searching fungal bioluminescence genes.</title>
        <authorList>
            <person name="Tanaka Y."/>
            <person name="Kasuga D."/>
            <person name="Oba Y."/>
            <person name="Hase S."/>
            <person name="Sato K."/>
            <person name="Oba Y."/>
            <person name="Sakakibara Y."/>
        </authorList>
    </citation>
    <scope>NUCLEOTIDE SEQUENCE</scope>
</reference>
<keyword evidence="3" id="KW-1185">Reference proteome</keyword>
<protein>
    <recommendedName>
        <fullName evidence="1">Thioesterase domain-containing protein</fullName>
    </recommendedName>
</protein>
<dbReference type="InterPro" id="IPR029058">
    <property type="entry name" value="AB_hydrolase_fold"/>
</dbReference>
<dbReference type="InterPro" id="IPR001031">
    <property type="entry name" value="Thioesterase"/>
</dbReference>
<dbReference type="EMBL" id="DF846888">
    <property type="protein sequence ID" value="GAT51043.1"/>
    <property type="molecule type" value="Genomic_DNA"/>
</dbReference>
<feature type="domain" description="Thioesterase" evidence="1">
    <location>
        <begin position="31"/>
        <end position="95"/>
    </location>
</feature>
<dbReference type="SUPFAM" id="SSF53474">
    <property type="entry name" value="alpha/beta-Hydrolases"/>
    <property type="match status" value="1"/>
</dbReference>
<sequence>PRRERLVNYYDRLALLDREIWGTLDQCSANAAPWKGLVDVTGAYLDYILGTCPTGPLLLGGCSFSGVPAYEIALQLTARDVQVKGILLIDAFSPIIHVPLSELLVLKLDAINTPRPTPSSPRSSVIISRWTRPCWASISRMRRTACVWTGVPRSQCLTTWVGEHLHPKYLDWSRSPLSGSFALAMVFFTL</sequence>
<evidence type="ECO:0000313" key="2">
    <source>
        <dbReference type="EMBL" id="GAT51043.1"/>
    </source>
</evidence>
<organism evidence="2 3">
    <name type="scientific">Mycena chlorophos</name>
    <name type="common">Agaric fungus</name>
    <name type="synonym">Agaricus chlorophos</name>
    <dbReference type="NCBI Taxonomy" id="658473"/>
    <lineage>
        <taxon>Eukaryota</taxon>
        <taxon>Fungi</taxon>
        <taxon>Dikarya</taxon>
        <taxon>Basidiomycota</taxon>
        <taxon>Agaricomycotina</taxon>
        <taxon>Agaricomycetes</taxon>
        <taxon>Agaricomycetidae</taxon>
        <taxon>Agaricales</taxon>
        <taxon>Marasmiineae</taxon>
        <taxon>Mycenaceae</taxon>
        <taxon>Mycena</taxon>
    </lineage>
</organism>
<evidence type="ECO:0000313" key="3">
    <source>
        <dbReference type="Proteomes" id="UP000815677"/>
    </source>
</evidence>
<dbReference type="Pfam" id="PF00975">
    <property type="entry name" value="Thioesterase"/>
    <property type="match status" value="1"/>
</dbReference>
<evidence type="ECO:0000259" key="1">
    <source>
        <dbReference type="Pfam" id="PF00975"/>
    </source>
</evidence>
<feature type="non-terminal residue" evidence="2">
    <location>
        <position position="1"/>
    </location>
</feature>
<accession>A0ABQ0LIU9</accession>